<name>A0AAD7GAQ8_MYCRO</name>
<feature type="region of interest" description="Disordered" evidence="1">
    <location>
        <begin position="1"/>
        <end position="32"/>
    </location>
</feature>
<accession>A0AAD7GAQ8</accession>
<evidence type="ECO:0000313" key="3">
    <source>
        <dbReference type="Proteomes" id="UP001221757"/>
    </source>
</evidence>
<proteinExistence type="predicted"/>
<protein>
    <submittedName>
        <fullName evidence="2">Uncharacterized protein</fullName>
    </submittedName>
</protein>
<dbReference type="Proteomes" id="UP001221757">
    <property type="component" value="Unassembled WGS sequence"/>
</dbReference>
<keyword evidence="3" id="KW-1185">Reference proteome</keyword>
<dbReference type="AlphaFoldDB" id="A0AAD7GAQ8"/>
<feature type="compositionally biased region" description="Low complexity" evidence="1">
    <location>
        <begin position="1"/>
        <end position="10"/>
    </location>
</feature>
<gene>
    <name evidence="2" type="ORF">B0H17DRAFT_1084654</name>
</gene>
<organism evidence="2 3">
    <name type="scientific">Mycena rosella</name>
    <name type="common">Pink bonnet</name>
    <name type="synonym">Agaricus rosellus</name>
    <dbReference type="NCBI Taxonomy" id="1033263"/>
    <lineage>
        <taxon>Eukaryota</taxon>
        <taxon>Fungi</taxon>
        <taxon>Dikarya</taxon>
        <taxon>Basidiomycota</taxon>
        <taxon>Agaricomycotina</taxon>
        <taxon>Agaricomycetes</taxon>
        <taxon>Agaricomycetidae</taxon>
        <taxon>Agaricales</taxon>
        <taxon>Marasmiineae</taxon>
        <taxon>Mycenaceae</taxon>
        <taxon>Mycena</taxon>
    </lineage>
</organism>
<evidence type="ECO:0000256" key="1">
    <source>
        <dbReference type="SAM" id="MobiDB-lite"/>
    </source>
</evidence>
<dbReference type="EMBL" id="JARKIE010000170">
    <property type="protein sequence ID" value="KAJ7671927.1"/>
    <property type="molecule type" value="Genomic_DNA"/>
</dbReference>
<reference evidence="2" key="1">
    <citation type="submission" date="2023-03" db="EMBL/GenBank/DDBJ databases">
        <title>Massive genome expansion in bonnet fungi (Mycena s.s.) driven by repeated elements and novel gene families across ecological guilds.</title>
        <authorList>
            <consortium name="Lawrence Berkeley National Laboratory"/>
            <person name="Harder C.B."/>
            <person name="Miyauchi S."/>
            <person name="Viragh M."/>
            <person name="Kuo A."/>
            <person name="Thoen E."/>
            <person name="Andreopoulos B."/>
            <person name="Lu D."/>
            <person name="Skrede I."/>
            <person name="Drula E."/>
            <person name="Henrissat B."/>
            <person name="Morin E."/>
            <person name="Kohler A."/>
            <person name="Barry K."/>
            <person name="LaButti K."/>
            <person name="Morin E."/>
            <person name="Salamov A."/>
            <person name="Lipzen A."/>
            <person name="Mereny Z."/>
            <person name="Hegedus B."/>
            <person name="Baldrian P."/>
            <person name="Stursova M."/>
            <person name="Weitz H."/>
            <person name="Taylor A."/>
            <person name="Grigoriev I.V."/>
            <person name="Nagy L.G."/>
            <person name="Martin F."/>
            <person name="Kauserud H."/>
        </authorList>
    </citation>
    <scope>NUCLEOTIDE SEQUENCE</scope>
    <source>
        <strain evidence="2">CBHHK067</strain>
    </source>
</reference>
<sequence length="355" mass="39170">MSAHCPSSGSSPPPPFRDMPGTTEPTPLRVQVDSANTVPPPPYAAPVHSPHHSALLHPSRWFGRDPHLEDSEKISRLAAESTLPINEFLGHSCTHLLKADKALLKLSRAQLNAISVSYDRYETHELTVIGRRALLCTLARIEPKYHNEFTSAGLRFTGAGASADARMVAVHAIADLPQDKRTDATFLAAELHPTNVQARIDALSAMLHLDRSDASFVRSAHDVCIGCSDDALPLQVVNSLRSSHELVLRNHDGDRRVHYQPARQPEIDALANLWGHIPDGKQRMTLLTAFACVPADERELFADACRPLHYLAEYPKLVKLMASTPTTDRYARAQALTLPYDDPARISALRAQWPR</sequence>
<evidence type="ECO:0000313" key="2">
    <source>
        <dbReference type="EMBL" id="KAJ7671927.1"/>
    </source>
</evidence>
<comment type="caution">
    <text evidence="2">The sequence shown here is derived from an EMBL/GenBank/DDBJ whole genome shotgun (WGS) entry which is preliminary data.</text>
</comment>